<proteinExistence type="predicted"/>
<dbReference type="EMBL" id="JABBGF010000001">
    <property type="protein sequence ID" value="NML56425.1"/>
    <property type="molecule type" value="Genomic_DNA"/>
</dbReference>
<dbReference type="Proteomes" id="UP000552615">
    <property type="component" value="Unassembled WGS sequence"/>
</dbReference>
<feature type="chain" id="PRO_5031464236" description="Peptidase C45 hydrolase domain-containing protein" evidence="1">
    <location>
        <begin position="23"/>
        <end position="425"/>
    </location>
</feature>
<evidence type="ECO:0000259" key="2">
    <source>
        <dbReference type="Pfam" id="PF03417"/>
    </source>
</evidence>
<reference evidence="3 4" key="1">
    <citation type="submission" date="2020-04" db="EMBL/GenBank/DDBJ databases">
        <title>Chryseobacterium sp. RJ-7-14 sp. nov., isolated from Jeju soil.</title>
        <authorList>
            <person name="Dahal R.H."/>
            <person name="Chaudhary D.K."/>
        </authorList>
    </citation>
    <scope>NUCLEOTIDE SEQUENCE [LARGE SCALE GENOMIC DNA]</scope>
    <source>
        <strain evidence="3 4">RJ-7-14</strain>
    </source>
</reference>
<dbReference type="Gene3D" id="3.60.60.10">
    <property type="entry name" value="Penicillin V Acylase, Chain A"/>
    <property type="match status" value="1"/>
</dbReference>
<dbReference type="InterPro" id="IPR029055">
    <property type="entry name" value="Ntn_hydrolases_N"/>
</dbReference>
<feature type="domain" description="Peptidase C45 hydrolase" evidence="2">
    <location>
        <begin position="49"/>
        <end position="145"/>
    </location>
</feature>
<evidence type="ECO:0000313" key="3">
    <source>
        <dbReference type="EMBL" id="NML56425.1"/>
    </source>
</evidence>
<evidence type="ECO:0000256" key="1">
    <source>
        <dbReference type="SAM" id="SignalP"/>
    </source>
</evidence>
<dbReference type="InterPro" id="IPR005079">
    <property type="entry name" value="Peptidase_C45_hydrolase"/>
</dbReference>
<accession>A0A7Y0FHN9</accession>
<protein>
    <recommendedName>
        <fullName evidence="2">Peptidase C45 hydrolase domain-containing protein</fullName>
    </recommendedName>
</protein>
<dbReference type="Pfam" id="PF03417">
    <property type="entry name" value="AAT"/>
    <property type="match status" value="1"/>
</dbReference>
<dbReference type="AlphaFoldDB" id="A0A7Y0FHN9"/>
<dbReference type="RefSeq" id="WP_169229816.1">
    <property type="nucleotide sequence ID" value="NZ_JABBGF010000001.1"/>
</dbReference>
<gene>
    <name evidence="3" type="ORF">HHL20_03620</name>
</gene>
<name>A0A7Y0FHN9_9FLAO</name>
<keyword evidence="4" id="KW-1185">Reference proteome</keyword>
<comment type="caution">
    <text evidence="3">The sequence shown here is derived from an EMBL/GenBank/DDBJ whole genome shotgun (WGS) entry which is preliminary data.</text>
</comment>
<feature type="signal peptide" evidence="1">
    <location>
        <begin position="1"/>
        <end position="22"/>
    </location>
</feature>
<keyword evidence="1" id="KW-0732">Signal</keyword>
<sequence>MNKIIFLIVMSILIYGPGTAKACTIFSCSRGGEVYAAANEDDTTPFNRIWYNPATKARYASVCFGAPDMQIASAMNEHGLFFDYAAANYDLSKLNLTNPYKGDIMWEVLGKCKNVKEALVILKKYDYISQSQVLLADKEGNSVLINPKGIIEKKGDFQINSNCNMINGKLACRRPEIANEMLSESKENNINFLKTILDKTHQEGELNTLYSTICDLKKGIIYVYLFHDYNTVYKIDLKAELKKGYRIENLADHFPPSFAYESFSKNHALYLKESIFQEMKDKGMESIIDRYIEESRTSPSKNKNLDPALLEVALQLIKYSWNEHNNGSMWDYWFSKPLGYEIKQYKDPKIDAAQRILTYLSAQNNPDSKMQNFLYEILGFINLVQGNNNLARDLYEKAIHNPEQTYNVTLVRGKEILKRMNDLKQ</sequence>
<evidence type="ECO:0000313" key="4">
    <source>
        <dbReference type="Proteomes" id="UP000552615"/>
    </source>
</evidence>
<dbReference type="SUPFAM" id="SSF56235">
    <property type="entry name" value="N-terminal nucleophile aminohydrolases (Ntn hydrolases)"/>
    <property type="match status" value="1"/>
</dbReference>
<organism evidence="3 4">
    <name type="scientific">Chryseobacterium cheonjiense</name>
    <dbReference type="NCBI Taxonomy" id="2728845"/>
    <lineage>
        <taxon>Bacteria</taxon>
        <taxon>Pseudomonadati</taxon>
        <taxon>Bacteroidota</taxon>
        <taxon>Flavobacteriia</taxon>
        <taxon>Flavobacteriales</taxon>
        <taxon>Weeksellaceae</taxon>
        <taxon>Chryseobacterium group</taxon>
        <taxon>Chryseobacterium</taxon>
    </lineage>
</organism>